<sequence length="481" mass="54915">MNTLVPAAITDIASRLASSAIKKYWQPPDAEVILETLSRLLLRVHIIIEEAEGKRLANEGMLLQLQMLIEGMYRGNYLLDRFKYPALQEDTKEVSYVSLSSKFNPAKRLCFSSHRKPLFSSSLKELQGIIATIEKGISDMTEFVVFLRNYRVVHDQPRYTYSVLENCIFGRQIEQEQVLSFLLQTDHLGDEDLAVLPIIGPRKCGKSTLVEHACRDHRVRNHYSSILFFRENNLKDVNMSNLREYAVVKHQNYSSSKRLLIIIELACDICEQTWVSLKSLMSCSAPGTKIIITSRSNEIESLGTTAALRLDLLHPEAYWYLFKTLAFGSRDTDEHPRLASIAMEIAAEYRGSFLAAYIIAGLLRDNFSALFWCSALKHLRAYVRSQLRLLGDHPNNLLRKDQSVHCLRFAEASYPLWMSNYYETDSCPDRAPNISDIMLGGDTPRGRFEVLGWKSRMAPYYSYMICCTTEAPGHAVCRKHS</sequence>
<dbReference type="eggNOG" id="KOG4658">
    <property type="taxonomic scope" value="Eukaryota"/>
</dbReference>
<accession>J3L3K9</accession>
<name>J3L3K9_ORYBR</name>
<dbReference type="EnsemblPlants" id="OB01G38150.1">
    <property type="protein sequence ID" value="OB01G38150.1"/>
    <property type="gene ID" value="OB01G38150"/>
</dbReference>
<dbReference type="GeneID" id="102717661"/>
<dbReference type="PANTHER" id="PTHR33377">
    <property type="entry name" value="OS10G0134700 PROTEIN-RELATED"/>
    <property type="match status" value="1"/>
</dbReference>
<dbReference type="STRING" id="4533.J3L3K9"/>
<evidence type="ECO:0000313" key="1">
    <source>
        <dbReference type="EnsemblPlants" id="OB01G38150.1"/>
    </source>
</evidence>
<organism evidence="1">
    <name type="scientific">Oryza brachyantha</name>
    <name type="common">malo sina</name>
    <dbReference type="NCBI Taxonomy" id="4533"/>
    <lineage>
        <taxon>Eukaryota</taxon>
        <taxon>Viridiplantae</taxon>
        <taxon>Streptophyta</taxon>
        <taxon>Embryophyta</taxon>
        <taxon>Tracheophyta</taxon>
        <taxon>Spermatophyta</taxon>
        <taxon>Magnoliopsida</taxon>
        <taxon>Liliopsida</taxon>
        <taxon>Poales</taxon>
        <taxon>Poaceae</taxon>
        <taxon>BOP clade</taxon>
        <taxon>Oryzoideae</taxon>
        <taxon>Oryzeae</taxon>
        <taxon>Oryzinae</taxon>
        <taxon>Oryza</taxon>
    </lineage>
</organism>
<reference evidence="1" key="2">
    <citation type="submission" date="2013-04" db="UniProtKB">
        <authorList>
            <consortium name="EnsemblPlants"/>
        </authorList>
    </citation>
    <scope>IDENTIFICATION</scope>
</reference>
<dbReference type="OrthoDB" id="649712at2759"/>
<protein>
    <submittedName>
        <fullName evidence="1">Uncharacterized protein</fullName>
    </submittedName>
</protein>
<evidence type="ECO:0000313" key="2">
    <source>
        <dbReference type="Proteomes" id="UP000006038"/>
    </source>
</evidence>
<dbReference type="OMA" id="WYFFKKL"/>
<dbReference type="Gene3D" id="3.40.50.300">
    <property type="entry name" value="P-loop containing nucleotide triphosphate hydrolases"/>
    <property type="match status" value="1"/>
</dbReference>
<dbReference type="Gramene" id="OB01G38150.1">
    <property type="protein sequence ID" value="OB01G38150.1"/>
    <property type="gene ID" value="OB01G38150"/>
</dbReference>
<dbReference type="Proteomes" id="UP000006038">
    <property type="component" value="Chromosome 1"/>
</dbReference>
<gene>
    <name evidence="1" type="primary">LOC102717661</name>
</gene>
<proteinExistence type="predicted"/>
<dbReference type="HOGENOM" id="CLU_001090_4_0_1"/>
<dbReference type="PANTHER" id="PTHR33377:SF115">
    <property type="entry name" value="OS05G0533301 PROTEIN"/>
    <property type="match status" value="1"/>
</dbReference>
<dbReference type="RefSeq" id="XP_006644637.1">
    <property type="nucleotide sequence ID" value="XM_006644574.2"/>
</dbReference>
<dbReference type="AlphaFoldDB" id="J3L3K9"/>
<dbReference type="InterPro" id="IPR027417">
    <property type="entry name" value="P-loop_NTPase"/>
</dbReference>
<dbReference type="GO" id="GO:0043531">
    <property type="term" value="F:ADP binding"/>
    <property type="evidence" value="ECO:0007669"/>
    <property type="project" value="InterPro"/>
</dbReference>
<dbReference type="KEGG" id="obr:102717661"/>
<keyword evidence="2" id="KW-1185">Reference proteome</keyword>
<reference evidence="1" key="1">
    <citation type="journal article" date="2013" name="Nat. Commun.">
        <title>Whole-genome sequencing of Oryza brachyantha reveals mechanisms underlying Oryza genome evolution.</title>
        <authorList>
            <person name="Chen J."/>
            <person name="Huang Q."/>
            <person name="Gao D."/>
            <person name="Wang J."/>
            <person name="Lang Y."/>
            <person name="Liu T."/>
            <person name="Li B."/>
            <person name="Bai Z."/>
            <person name="Luis Goicoechea J."/>
            <person name="Liang C."/>
            <person name="Chen C."/>
            <person name="Zhang W."/>
            <person name="Sun S."/>
            <person name="Liao Y."/>
            <person name="Zhang X."/>
            <person name="Yang L."/>
            <person name="Song C."/>
            <person name="Wang M."/>
            <person name="Shi J."/>
            <person name="Liu G."/>
            <person name="Liu J."/>
            <person name="Zhou H."/>
            <person name="Zhou W."/>
            <person name="Yu Q."/>
            <person name="An N."/>
            <person name="Chen Y."/>
            <person name="Cai Q."/>
            <person name="Wang B."/>
            <person name="Liu B."/>
            <person name="Min J."/>
            <person name="Huang Y."/>
            <person name="Wu H."/>
            <person name="Li Z."/>
            <person name="Zhang Y."/>
            <person name="Yin Y."/>
            <person name="Song W."/>
            <person name="Jiang J."/>
            <person name="Jackson S.A."/>
            <person name="Wing R.A."/>
            <person name="Wang J."/>
            <person name="Chen M."/>
        </authorList>
    </citation>
    <scope>NUCLEOTIDE SEQUENCE [LARGE SCALE GENOMIC DNA]</scope>
    <source>
        <strain evidence="1">cv. IRGC 101232</strain>
    </source>
</reference>
<dbReference type="SUPFAM" id="SSF52540">
    <property type="entry name" value="P-loop containing nucleoside triphosphate hydrolases"/>
    <property type="match status" value="1"/>
</dbReference>